<dbReference type="RefSeq" id="WP_051612599.1">
    <property type="nucleotide sequence ID" value="NZ_ARYM01000014.1"/>
</dbReference>
<dbReference type="PATRIC" id="fig|1280954.3.peg.2618"/>
<dbReference type="AlphaFoldDB" id="A0A062VCI0"/>
<evidence type="ECO:0000313" key="1">
    <source>
        <dbReference type="EMBL" id="KCZ97967.1"/>
    </source>
</evidence>
<accession>A0A062VCI0</accession>
<organism evidence="1 2">
    <name type="scientific">Hyphomonas polymorpha PS728</name>
    <dbReference type="NCBI Taxonomy" id="1280954"/>
    <lineage>
        <taxon>Bacteria</taxon>
        <taxon>Pseudomonadati</taxon>
        <taxon>Pseudomonadota</taxon>
        <taxon>Alphaproteobacteria</taxon>
        <taxon>Hyphomonadales</taxon>
        <taxon>Hyphomonadaceae</taxon>
        <taxon>Hyphomonas</taxon>
    </lineage>
</organism>
<comment type="caution">
    <text evidence="1">The sequence shown here is derived from an EMBL/GenBank/DDBJ whole genome shotgun (WGS) entry which is preliminary data.</text>
</comment>
<dbReference type="OrthoDB" id="7619247at2"/>
<protein>
    <submittedName>
        <fullName evidence="1">Uncharacterized protein</fullName>
    </submittedName>
</protein>
<reference evidence="1 2" key="1">
    <citation type="journal article" date="2014" name="Antonie Van Leeuwenhoek">
        <title>Hyphomonas beringensis sp. nov. and Hyphomonas chukchiensis sp. nov., isolated from surface seawater of the Bering Sea and Chukchi Sea.</title>
        <authorList>
            <person name="Li C."/>
            <person name="Lai Q."/>
            <person name="Li G."/>
            <person name="Dong C."/>
            <person name="Wang J."/>
            <person name="Liao Y."/>
            <person name="Shao Z."/>
        </authorList>
    </citation>
    <scope>NUCLEOTIDE SEQUENCE [LARGE SCALE GENOMIC DNA]</scope>
    <source>
        <strain evidence="1 2">PS728</strain>
    </source>
</reference>
<sequence length="222" mass="23083">MAFRQAGSGLEAGRFVRFAALAALFLALCLCVWRASSLLTGAPAEPRSPAETSLAALIDPIAGPGNSRISIAFNADGGRTVFVLLDAPAAPLAGDLQRILPEAAGLDFKRGDKLIIEHATFARGLPGRPDAAGWLELGALGLISLISAGIALATLYRAAAPLAAIPAREPERAPADLRAESLRPLKPRAAVPVPEASDLARRDPARAAAVLRGWMSDREEAS</sequence>
<proteinExistence type="predicted"/>
<dbReference type="Proteomes" id="UP000027100">
    <property type="component" value="Unassembled WGS sequence"/>
</dbReference>
<gene>
    <name evidence="1" type="ORF">HPO_12923</name>
</gene>
<evidence type="ECO:0000313" key="2">
    <source>
        <dbReference type="Proteomes" id="UP000027100"/>
    </source>
</evidence>
<dbReference type="STRING" id="1280954.HPO_12923"/>
<name>A0A062VCI0_9PROT</name>
<dbReference type="EMBL" id="ARYM01000014">
    <property type="protein sequence ID" value="KCZ97967.1"/>
    <property type="molecule type" value="Genomic_DNA"/>
</dbReference>
<dbReference type="eggNOG" id="COG1766">
    <property type="taxonomic scope" value="Bacteria"/>
</dbReference>
<keyword evidence="2" id="KW-1185">Reference proteome</keyword>